<dbReference type="InterPro" id="IPR050175">
    <property type="entry name" value="Complex_I_Subunit_2"/>
</dbReference>
<evidence type="ECO:0000256" key="2">
    <source>
        <dbReference type="ARBA" id="ARBA00004448"/>
    </source>
</evidence>
<feature type="transmembrane region" description="Helical" evidence="19">
    <location>
        <begin position="180"/>
        <end position="212"/>
    </location>
</feature>
<keyword evidence="16 19" id="KW-0472">Membrane</keyword>
<feature type="transmembrane region" description="Helical" evidence="19">
    <location>
        <begin position="116"/>
        <end position="139"/>
    </location>
</feature>
<gene>
    <name evidence="21" type="primary">nad2</name>
</gene>
<evidence type="ECO:0000256" key="12">
    <source>
        <dbReference type="ARBA" id="ARBA00022989"/>
    </source>
</evidence>
<sequence length="334" mass="38372">MLKFYKMNFFMLMMFGTIITISSYSWFGMWMGLEINMLSVIPLFSSQNNMFSSEASMKYFITQALASLAFILSIIVKMNLDSSLSLNLSTSIMTSAILTKMGAAPFHFWFPEVMEGLNWLNAMILLTWQKIAPMMIMFNMPSHMKLLLLAVITSLIISGVMAIKMTSLRKIMTFSSINNIAWMLSAIMISNSFWFIYLLVYSIIVINMSSLFHKTKMFFIPQMINSMNTNKYLKISLLLNFLSMAGLPPFIGFMPKWFLINEMIGNKMIFLSFSLILFTLIMAFTYVNMMITSLMLTFNEPKMNTNAPQIWLLNLSNLITISSLIFYSLVNFIA</sequence>
<dbReference type="InterPro" id="IPR001750">
    <property type="entry name" value="ND/Mrp_TM"/>
</dbReference>
<evidence type="ECO:0000256" key="6">
    <source>
        <dbReference type="ARBA" id="ARBA00022448"/>
    </source>
</evidence>
<evidence type="ECO:0000256" key="5">
    <source>
        <dbReference type="ARBA" id="ARBA00021008"/>
    </source>
</evidence>
<dbReference type="EMBL" id="MG193479">
    <property type="protein sequence ID" value="AXS66181.1"/>
    <property type="molecule type" value="Genomic_DNA"/>
</dbReference>
<keyword evidence="6" id="KW-0813">Transport</keyword>
<evidence type="ECO:0000313" key="21">
    <source>
        <dbReference type="EMBL" id="AXS66181.1"/>
    </source>
</evidence>
<evidence type="ECO:0000256" key="3">
    <source>
        <dbReference type="ARBA" id="ARBA00007012"/>
    </source>
</evidence>
<evidence type="ECO:0000256" key="15">
    <source>
        <dbReference type="ARBA" id="ARBA00023128"/>
    </source>
</evidence>
<dbReference type="EC" id="7.1.1.2" evidence="4"/>
<keyword evidence="12 19" id="KW-1133">Transmembrane helix</keyword>
<protein>
    <recommendedName>
        <fullName evidence="5">NADH-ubiquinone oxidoreductase chain 2</fullName>
        <ecNumber evidence="4">7.1.1.2</ecNumber>
    </recommendedName>
    <alternativeName>
        <fullName evidence="17">NADH dehydrogenase subunit 2</fullName>
    </alternativeName>
</protein>
<keyword evidence="9" id="KW-0999">Mitochondrion inner membrane</keyword>
<dbReference type="PANTHER" id="PTHR46552:SF1">
    <property type="entry name" value="NADH-UBIQUINONE OXIDOREDUCTASE CHAIN 2"/>
    <property type="match status" value="1"/>
</dbReference>
<dbReference type="GO" id="GO:0005743">
    <property type="term" value="C:mitochondrial inner membrane"/>
    <property type="evidence" value="ECO:0007669"/>
    <property type="project" value="UniProtKB-SubCell"/>
</dbReference>
<feature type="transmembrane region" description="Helical" evidence="19">
    <location>
        <begin position="7"/>
        <end position="27"/>
    </location>
</feature>
<evidence type="ECO:0000256" key="13">
    <source>
        <dbReference type="ARBA" id="ARBA00023027"/>
    </source>
</evidence>
<keyword evidence="8 19" id="KW-0812">Transmembrane</keyword>
<evidence type="ECO:0000256" key="16">
    <source>
        <dbReference type="ARBA" id="ARBA00023136"/>
    </source>
</evidence>
<organism evidence="21">
    <name type="scientific">Tenebrionoidea sp. 1 KM-2017</name>
    <dbReference type="NCBI Taxonomy" id="2219464"/>
    <lineage>
        <taxon>Eukaryota</taxon>
        <taxon>Metazoa</taxon>
        <taxon>Ecdysozoa</taxon>
        <taxon>Arthropoda</taxon>
        <taxon>Hexapoda</taxon>
        <taxon>Insecta</taxon>
        <taxon>Pterygota</taxon>
        <taxon>Neoptera</taxon>
        <taxon>Endopterygota</taxon>
        <taxon>Coleoptera</taxon>
        <taxon>Polyphaga</taxon>
        <taxon>Cucujiformia</taxon>
    </lineage>
</organism>
<evidence type="ECO:0000256" key="1">
    <source>
        <dbReference type="ARBA" id="ARBA00003257"/>
    </source>
</evidence>
<dbReference type="GO" id="GO:0006120">
    <property type="term" value="P:mitochondrial electron transport, NADH to ubiquinone"/>
    <property type="evidence" value="ECO:0007669"/>
    <property type="project" value="TreeGrafter"/>
</dbReference>
<dbReference type="PANTHER" id="PTHR46552">
    <property type="entry name" value="NADH-UBIQUINONE OXIDOREDUCTASE CHAIN 2"/>
    <property type="match status" value="1"/>
</dbReference>
<evidence type="ECO:0000256" key="10">
    <source>
        <dbReference type="ARBA" id="ARBA00022967"/>
    </source>
</evidence>
<feature type="transmembrane region" description="Helical" evidence="19">
    <location>
        <begin position="88"/>
        <end position="110"/>
    </location>
</feature>
<evidence type="ECO:0000259" key="20">
    <source>
        <dbReference type="Pfam" id="PF00361"/>
    </source>
</evidence>
<comment type="similarity">
    <text evidence="3">Belongs to the complex I subunit 2 family.</text>
</comment>
<keyword evidence="11" id="KW-0249">Electron transport</keyword>
<keyword evidence="14" id="KW-0830">Ubiquinone</keyword>
<keyword evidence="10" id="KW-1278">Translocase</keyword>
<evidence type="ECO:0000256" key="4">
    <source>
        <dbReference type="ARBA" id="ARBA00012944"/>
    </source>
</evidence>
<comment type="subcellular location">
    <subcellularLocation>
        <location evidence="2">Mitochondrion inner membrane</location>
        <topology evidence="2">Multi-pass membrane protein</topology>
    </subcellularLocation>
</comment>
<evidence type="ECO:0000256" key="17">
    <source>
        <dbReference type="ARBA" id="ARBA00031028"/>
    </source>
</evidence>
<evidence type="ECO:0000256" key="19">
    <source>
        <dbReference type="SAM" id="Phobius"/>
    </source>
</evidence>
<feature type="transmembrane region" description="Helical" evidence="19">
    <location>
        <begin position="271"/>
        <end position="298"/>
    </location>
</feature>
<proteinExistence type="inferred from homology"/>
<evidence type="ECO:0000256" key="8">
    <source>
        <dbReference type="ARBA" id="ARBA00022692"/>
    </source>
</evidence>
<accession>A0A346RJD4</accession>
<name>A0A346RJD4_9CUCU</name>
<reference evidence="21" key="1">
    <citation type="journal article" date="2018" name="J. ISSAAS">
        <title>The contribution of mitochondrial metagenomics to large-scale data mining and phylogenetic analysis of Coleoptera.</title>
        <authorList>
            <person name="Miller K."/>
            <person name="Linard B."/>
            <person name="Motyka M."/>
            <person name="Bocek M."/>
            <person name="Vogler A.P."/>
        </authorList>
    </citation>
    <scope>NUCLEOTIDE SEQUENCE</scope>
</reference>
<keyword evidence="15 21" id="KW-0496">Mitochondrion</keyword>
<feature type="domain" description="NADH:quinone oxidoreductase/Mrp antiporter transmembrane" evidence="20">
    <location>
        <begin position="23"/>
        <end position="274"/>
    </location>
</feature>
<comment type="catalytic activity">
    <reaction evidence="18">
        <text>a ubiquinone + NADH + 5 H(+)(in) = a ubiquinol + NAD(+) + 4 H(+)(out)</text>
        <dbReference type="Rhea" id="RHEA:29091"/>
        <dbReference type="Rhea" id="RHEA-COMP:9565"/>
        <dbReference type="Rhea" id="RHEA-COMP:9566"/>
        <dbReference type="ChEBI" id="CHEBI:15378"/>
        <dbReference type="ChEBI" id="CHEBI:16389"/>
        <dbReference type="ChEBI" id="CHEBI:17976"/>
        <dbReference type="ChEBI" id="CHEBI:57540"/>
        <dbReference type="ChEBI" id="CHEBI:57945"/>
        <dbReference type="EC" id="7.1.1.2"/>
    </reaction>
</comment>
<keyword evidence="7" id="KW-0679">Respiratory chain</keyword>
<dbReference type="Pfam" id="PF00361">
    <property type="entry name" value="Proton_antipo_M"/>
    <property type="match status" value="1"/>
</dbReference>
<keyword evidence="13" id="KW-0520">NAD</keyword>
<feature type="transmembrane region" description="Helical" evidence="19">
    <location>
        <begin position="59"/>
        <end position="76"/>
    </location>
</feature>
<dbReference type="AlphaFoldDB" id="A0A346RJD4"/>
<evidence type="ECO:0000256" key="11">
    <source>
        <dbReference type="ARBA" id="ARBA00022982"/>
    </source>
</evidence>
<feature type="transmembrane region" description="Helical" evidence="19">
    <location>
        <begin position="232"/>
        <end position="251"/>
    </location>
</feature>
<evidence type="ECO:0000256" key="18">
    <source>
        <dbReference type="ARBA" id="ARBA00049551"/>
    </source>
</evidence>
<feature type="transmembrane region" description="Helical" evidence="19">
    <location>
        <begin position="310"/>
        <end position="330"/>
    </location>
</feature>
<evidence type="ECO:0000256" key="9">
    <source>
        <dbReference type="ARBA" id="ARBA00022792"/>
    </source>
</evidence>
<evidence type="ECO:0000256" key="14">
    <source>
        <dbReference type="ARBA" id="ARBA00023075"/>
    </source>
</evidence>
<geneLocation type="mitochondrion" evidence="21"/>
<comment type="function">
    <text evidence="1">Core subunit of the mitochondrial membrane respiratory chain NADH dehydrogenase (Complex I) that is believed to belong to the minimal assembly required for catalysis. Complex I functions in the transfer of electrons from NADH to the respiratory chain. The immediate electron acceptor for the enzyme is believed to be ubiquinone.</text>
</comment>
<evidence type="ECO:0000256" key="7">
    <source>
        <dbReference type="ARBA" id="ARBA00022660"/>
    </source>
</evidence>
<dbReference type="GO" id="GO:0008137">
    <property type="term" value="F:NADH dehydrogenase (ubiquinone) activity"/>
    <property type="evidence" value="ECO:0007669"/>
    <property type="project" value="UniProtKB-EC"/>
</dbReference>
<feature type="transmembrane region" description="Helical" evidence="19">
    <location>
        <begin position="146"/>
        <end position="168"/>
    </location>
</feature>